<evidence type="ECO:0000256" key="1">
    <source>
        <dbReference type="SAM" id="MobiDB-lite"/>
    </source>
</evidence>
<keyword evidence="3" id="KW-1185">Reference proteome</keyword>
<accession>A0A517LB99</accession>
<dbReference type="Proteomes" id="UP000316270">
    <property type="component" value="Chromosome 8"/>
</dbReference>
<name>A0A517LB99_9PEZI</name>
<dbReference type="AlphaFoldDB" id="A0A517LB99"/>
<evidence type="ECO:0000313" key="3">
    <source>
        <dbReference type="Proteomes" id="UP000316270"/>
    </source>
</evidence>
<dbReference type="OrthoDB" id="3930783at2759"/>
<protein>
    <submittedName>
        <fullName evidence="2">Uncharacterized protein</fullName>
    </submittedName>
</protein>
<proteinExistence type="predicted"/>
<dbReference type="EMBL" id="CP042192">
    <property type="protein sequence ID" value="QDS72913.1"/>
    <property type="molecule type" value="Genomic_DNA"/>
</dbReference>
<evidence type="ECO:0000313" key="2">
    <source>
        <dbReference type="EMBL" id="QDS72913.1"/>
    </source>
</evidence>
<feature type="compositionally biased region" description="Polar residues" evidence="1">
    <location>
        <begin position="1"/>
        <end position="51"/>
    </location>
</feature>
<organism evidence="2 3">
    <name type="scientific">Venturia effusa</name>
    <dbReference type="NCBI Taxonomy" id="50376"/>
    <lineage>
        <taxon>Eukaryota</taxon>
        <taxon>Fungi</taxon>
        <taxon>Dikarya</taxon>
        <taxon>Ascomycota</taxon>
        <taxon>Pezizomycotina</taxon>
        <taxon>Dothideomycetes</taxon>
        <taxon>Pleosporomycetidae</taxon>
        <taxon>Venturiales</taxon>
        <taxon>Venturiaceae</taxon>
        <taxon>Venturia</taxon>
    </lineage>
</organism>
<feature type="region of interest" description="Disordered" evidence="1">
    <location>
        <begin position="1"/>
        <end position="63"/>
    </location>
</feature>
<reference evidence="2 3" key="1">
    <citation type="submission" date="2019-07" db="EMBL/GenBank/DDBJ databases">
        <title>Finished genome of Venturia effusa.</title>
        <authorList>
            <person name="Young C.A."/>
            <person name="Cox M.P."/>
            <person name="Ganley A.R.D."/>
            <person name="David W.J."/>
        </authorList>
    </citation>
    <scope>NUCLEOTIDE SEQUENCE [LARGE SCALE GENOMIC DNA]</scope>
    <source>
        <strain evidence="3">albino</strain>
    </source>
</reference>
<sequence length="250" mass="27722">MKWSKKSSTSPTEQLSNTSLGVVIPTNSPSNQFSDTSLNLVSPTASSQPQEQPEPRTHFSTYNTASNKNEFEIYLASLVLKSLLLPSDITYLRSNDQVWDRLSQLHGITKRFQSWEDGKTGKDDQGENEYMSRKLLEGAFEPIASSASLRAFADARAENRVLLHVVTAPLRKMCVGAVAKMRISGRAVFDRNGGLVVHPHIQQRGRLGIGTSSILKEAGLVTRAWLEKQDRESVAALVKDAKSLLEKVRR</sequence>
<gene>
    <name evidence="2" type="ORF">FKW77_007869</name>
</gene>